<evidence type="ECO:0000313" key="2">
    <source>
        <dbReference type="EMBL" id="KLT45373.1"/>
    </source>
</evidence>
<name>A0A0J0XWD4_9TREE</name>
<dbReference type="RefSeq" id="XP_018281864.1">
    <property type="nucleotide sequence ID" value="XM_018426380.1"/>
</dbReference>
<evidence type="ECO:0000313" key="3">
    <source>
        <dbReference type="Proteomes" id="UP000053611"/>
    </source>
</evidence>
<dbReference type="OrthoDB" id="2570051at2759"/>
<dbReference type="GeneID" id="28986983"/>
<dbReference type="AlphaFoldDB" id="A0A0J0XWD4"/>
<feature type="region of interest" description="Disordered" evidence="1">
    <location>
        <begin position="382"/>
        <end position="405"/>
    </location>
</feature>
<protein>
    <submittedName>
        <fullName evidence="2">Uncharacterized protein</fullName>
    </submittedName>
</protein>
<sequence>MRPTLKISRCVLSRAASSKAAVGAALAPAAARDPGAHLRRSAAPEPAYLPTSAVSGEGRARSALFGQYPTRTKVNYAARRAKPASTAWRHDPVAVMQNTPLRRCAVSRCSLHTAYMLNLRALLVRDTRGTPRVIAAPDGLRHPRYAGRRTGLGAWVALRRDIVAGIGHSKRQLANITKGPPKIPDNLLEQVEGELVTRVAQELELLRARVAAAPAGEGVDAARVLRPLSPAEVDGVAHGAAPRSAIAVLDVRFGARSRLTEAEREHPTVRMLRREGANSTKEGDVPLFPLHALLGAEPRCAALVEDVLAAQRVFARRCAEAAGGHVTTPTDEVEAHRAEEEAALVAVQIPQIDSGRDGGVPLVVALWRVSLWRGEGWDLVEAAGEGGEGSKGGEGGEEAEGGGDK</sequence>
<dbReference type="EMBL" id="KQ087182">
    <property type="protein sequence ID" value="KLT45373.1"/>
    <property type="molecule type" value="Genomic_DNA"/>
</dbReference>
<organism evidence="2 3">
    <name type="scientific">Cutaneotrichosporon oleaginosum</name>
    <dbReference type="NCBI Taxonomy" id="879819"/>
    <lineage>
        <taxon>Eukaryota</taxon>
        <taxon>Fungi</taxon>
        <taxon>Dikarya</taxon>
        <taxon>Basidiomycota</taxon>
        <taxon>Agaricomycotina</taxon>
        <taxon>Tremellomycetes</taxon>
        <taxon>Trichosporonales</taxon>
        <taxon>Trichosporonaceae</taxon>
        <taxon>Cutaneotrichosporon</taxon>
    </lineage>
</organism>
<dbReference type="STRING" id="879819.A0A0J0XWD4"/>
<evidence type="ECO:0000256" key="1">
    <source>
        <dbReference type="SAM" id="MobiDB-lite"/>
    </source>
</evidence>
<accession>A0A0J0XWD4</accession>
<dbReference type="Proteomes" id="UP000053611">
    <property type="component" value="Unassembled WGS sequence"/>
</dbReference>
<keyword evidence="3" id="KW-1185">Reference proteome</keyword>
<proteinExistence type="predicted"/>
<reference evidence="2 3" key="1">
    <citation type="submission" date="2015-03" db="EMBL/GenBank/DDBJ databases">
        <title>Genomics and transcriptomics of the oil-accumulating basidiomycete yeast T. oleaginosus allow insights into substrate utilization and the diverse evolutionary trajectories of mating systems in fungi.</title>
        <authorList>
            <consortium name="DOE Joint Genome Institute"/>
            <person name="Kourist R."/>
            <person name="Kracht O."/>
            <person name="Bracharz F."/>
            <person name="Lipzen A."/>
            <person name="Nolan M."/>
            <person name="Ohm R."/>
            <person name="Grigoriev I."/>
            <person name="Sun S."/>
            <person name="Heitman J."/>
            <person name="Bruck T."/>
            <person name="Nowrousian M."/>
        </authorList>
    </citation>
    <scope>NUCLEOTIDE SEQUENCE [LARGE SCALE GENOMIC DNA]</scope>
    <source>
        <strain evidence="2 3">IBC0246</strain>
    </source>
</reference>
<feature type="compositionally biased region" description="Acidic residues" evidence="1">
    <location>
        <begin position="395"/>
        <end position="405"/>
    </location>
</feature>
<feature type="compositionally biased region" description="Gly residues" evidence="1">
    <location>
        <begin position="384"/>
        <end position="393"/>
    </location>
</feature>
<gene>
    <name evidence="2" type="ORF">CC85DRAFT_325878</name>
</gene>